<dbReference type="HOGENOM" id="CLU_2807530_0_0_5"/>
<protein>
    <submittedName>
        <fullName evidence="1">Uncharacterized protein</fullName>
    </submittedName>
</protein>
<keyword evidence="2" id="KW-1185">Reference proteome</keyword>
<proteinExistence type="predicted"/>
<sequence>MTRQPVLQPPDGPGLHPVEWTRLYLRDRFLSPWALDSDEQIVAACCDATLGPHSPASACSPSPASPG</sequence>
<dbReference type="KEGG" id="mno:Mnod_2661"/>
<evidence type="ECO:0000313" key="1">
    <source>
        <dbReference type="EMBL" id="ACL57624.1"/>
    </source>
</evidence>
<dbReference type="AlphaFoldDB" id="B8IE78"/>
<evidence type="ECO:0000313" key="2">
    <source>
        <dbReference type="Proteomes" id="UP000008207"/>
    </source>
</evidence>
<gene>
    <name evidence="1" type="ordered locus">Mnod_2661</name>
</gene>
<organism evidence="1 2">
    <name type="scientific">Methylobacterium nodulans (strain LMG 21967 / CNCM I-2342 / ORS 2060)</name>
    <dbReference type="NCBI Taxonomy" id="460265"/>
    <lineage>
        <taxon>Bacteria</taxon>
        <taxon>Pseudomonadati</taxon>
        <taxon>Pseudomonadota</taxon>
        <taxon>Alphaproteobacteria</taxon>
        <taxon>Hyphomicrobiales</taxon>
        <taxon>Methylobacteriaceae</taxon>
        <taxon>Methylobacterium</taxon>
    </lineage>
</organism>
<name>B8IE78_METNO</name>
<accession>B8IE78</accession>
<reference evidence="1 2" key="1">
    <citation type="submission" date="2009-01" db="EMBL/GenBank/DDBJ databases">
        <title>Complete sequence of chromosome of Methylobacterium nodulans ORS 2060.</title>
        <authorList>
            <consortium name="US DOE Joint Genome Institute"/>
            <person name="Lucas S."/>
            <person name="Copeland A."/>
            <person name="Lapidus A."/>
            <person name="Glavina del Rio T."/>
            <person name="Dalin E."/>
            <person name="Tice H."/>
            <person name="Bruce D."/>
            <person name="Goodwin L."/>
            <person name="Pitluck S."/>
            <person name="Sims D."/>
            <person name="Brettin T."/>
            <person name="Detter J.C."/>
            <person name="Han C."/>
            <person name="Larimer F."/>
            <person name="Land M."/>
            <person name="Hauser L."/>
            <person name="Kyrpides N."/>
            <person name="Ivanova N."/>
            <person name="Marx C.J."/>
            <person name="Richardson P."/>
        </authorList>
    </citation>
    <scope>NUCLEOTIDE SEQUENCE [LARGE SCALE GENOMIC DNA]</scope>
    <source>
        <strain evidence="2">LMG 21967 / CNCM I-2342 / ORS 2060</strain>
    </source>
</reference>
<dbReference type="EMBL" id="CP001349">
    <property type="protein sequence ID" value="ACL57624.1"/>
    <property type="molecule type" value="Genomic_DNA"/>
</dbReference>
<dbReference type="Proteomes" id="UP000008207">
    <property type="component" value="Chromosome"/>
</dbReference>